<proteinExistence type="predicted"/>
<accession>A0ABP5B846</accession>
<evidence type="ECO:0000313" key="2">
    <source>
        <dbReference type="Proteomes" id="UP001501343"/>
    </source>
</evidence>
<dbReference type="EMBL" id="BAAAOF010000006">
    <property type="protein sequence ID" value="GAA1936086.1"/>
    <property type="molecule type" value="Genomic_DNA"/>
</dbReference>
<comment type="caution">
    <text evidence="1">The sequence shown here is derived from an EMBL/GenBank/DDBJ whole genome shotgun (WGS) entry which is preliminary data.</text>
</comment>
<protein>
    <submittedName>
        <fullName evidence="1">Uncharacterized protein</fullName>
    </submittedName>
</protein>
<keyword evidence="2" id="KW-1185">Reference proteome</keyword>
<reference evidence="2" key="1">
    <citation type="journal article" date="2019" name="Int. J. Syst. Evol. Microbiol.">
        <title>The Global Catalogue of Microorganisms (GCM) 10K type strain sequencing project: providing services to taxonomists for standard genome sequencing and annotation.</title>
        <authorList>
            <consortium name="The Broad Institute Genomics Platform"/>
            <consortium name="The Broad Institute Genome Sequencing Center for Infectious Disease"/>
            <person name="Wu L."/>
            <person name="Ma J."/>
        </authorList>
    </citation>
    <scope>NUCLEOTIDE SEQUENCE [LARGE SCALE GENOMIC DNA]</scope>
    <source>
        <strain evidence="2">JCM 14900</strain>
    </source>
</reference>
<sequence length="57" mass="6007">MPHLDPELSFPCPFRLCGTAPGFGGLTASDLVAIACQGSDKEDLQPARWEKTMGADG</sequence>
<organism evidence="1 2">
    <name type="scientific">Microbacterium aoyamense</name>
    <dbReference type="NCBI Taxonomy" id="344166"/>
    <lineage>
        <taxon>Bacteria</taxon>
        <taxon>Bacillati</taxon>
        <taxon>Actinomycetota</taxon>
        <taxon>Actinomycetes</taxon>
        <taxon>Micrococcales</taxon>
        <taxon>Microbacteriaceae</taxon>
        <taxon>Microbacterium</taxon>
    </lineage>
</organism>
<dbReference type="Proteomes" id="UP001501343">
    <property type="component" value="Unassembled WGS sequence"/>
</dbReference>
<name>A0ABP5B846_9MICO</name>
<gene>
    <name evidence="1" type="ORF">GCM10009775_29960</name>
</gene>
<evidence type="ECO:0000313" key="1">
    <source>
        <dbReference type="EMBL" id="GAA1936086.1"/>
    </source>
</evidence>